<protein>
    <submittedName>
        <fullName evidence="1">Uncharacterized protein</fullName>
    </submittedName>
</protein>
<keyword evidence="2" id="KW-1185">Reference proteome</keyword>
<comment type="caution">
    <text evidence="1">The sequence shown here is derived from an EMBL/GenBank/DDBJ whole genome shotgun (WGS) entry which is preliminary data.</text>
</comment>
<proteinExistence type="predicted"/>
<dbReference type="EMBL" id="JAHCTB010000002">
    <property type="protein sequence ID" value="MBT0607627.1"/>
    <property type="molecule type" value="Genomic_DNA"/>
</dbReference>
<gene>
    <name evidence="1" type="ORF">KIV10_05480</name>
</gene>
<accession>A0ABS5S338</accession>
<dbReference type="Proteomes" id="UP001297092">
    <property type="component" value="Unassembled WGS sequence"/>
</dbReference>
<evidence type="ECO:0000313" key="1">
    <source>
        <dbReference type="EMBL" id="MBT0607627.1"/>
    </source>
</evidence>
<reference evidence="1 2" key="1">
    <citation type="submission" date="2021-05" db="EMBL/GenBank/DDBJ databases">
        <title>Aequorivita echinoideorum JCM 30378 genome.</title>
        <authorList>
            <person name="Zhang H."/>
            <person name="Li C."/>
        </authorList>
    </citation>
    <scope>NUCLEOTIDE SEQUENCE [LARGE SCALE GENOMIC DNA]</scope>
    <source>
        <strain evidence="1 2">JCM30378</strain>
    </source>
</reference>
<organism evidence="1 2">
    <name type="scientific">Aequorivita echinoideorum</name>
    <dbReference type="NCBI Taxonomy" id="1549647"/>
    <lineage>
        <taxon>Bacteria</taxon>
        <taxon>Pseudomonadati</taxon>
        <taxon>Bacteroidota</taxon>
        <taxon>Flavobacteriia</taxon>
        <taxon>Flavobacteriales</taxon>
        <taxon>Flavobacteriaceae</taxon>
        <taxon>Aequorivita</taxon>
    </lineage>
</organism>
<evidence type="ECO:0000313" key="2">
    <source>
        <dbReference type="Proteomes" id="UP001297092"/>
    </source>
</evidence>
<dbReference type="RefSeq" id="WP_214112484.1">
    <property type="nucleotide sequence ID" value="NZ_JAHCTB010000002.1"/>
</dbReference>
<name>A0ABS5S338_9FLAO</name>
<sequence>MNKQLQTELIEILEYFKNGLEDIEAGSGERQPMSDKIDDALGKVLNLPISGVVQQSELFTCKLEGGKSKCGYVSKDYMACVQLRKCPFASI</sequence>